<dbReference type="PROSITE" id="PS50893">
    <property type="entry name" value="ABC_TRANSPORTER_2"/>
    <property type="match status" value="1"/>
</dbReference>
<dbReference type="Proteomes" id="UP000886741">
    <property type="component" value="Unassembled WGS sequence"/>
</dbReference>
<dbReference type="InterPro" id="IPR003439">
    <property type="entry name" value="ABC_transporter-like_ATP-bd"/>
</dbReference>
<dbReference type="SUPFAM" id="SSF53335">
    <property type="entry name" value="S-adenosyl-L-methionine-dependent methyltransferases"/>
    <property type="match status" value="1"/>
</dbReference>
<comment type="caution">
    <text evidence="5">The sequence shown here is derived from an EMBL/GenBank/DDBJ whole genome shotgun (WGS) entry which is preliminary data.</text>
</comment>
<dbReference type="InterPro" id="IPR041698">
    <property type="entry name" value="Methyltransf_25"/>
</dbReference>
<dbReference type="FunFam" id="3.40.50.300:FF:000134">
    <property type="entry name" value="Iron-enterobactin ABC transporter ATP-binding protein"/>
    <property type="match status" value="1"/>
</dbReference>
<evidence type="ECO:0000313" key="6">
    <source>
        <dbReference type="Proteomes" id="UP000886741"/>
    </source>
</evidence>
<dbReference type="Gene3D" id="3.40.50.300">
    <property type="entry name" value="P-loop containing nucleotide triphosphate hydrolases"/>
    <property type="match status" value="1"/>
</dbReference>
<dbReference type="PROSITE" id="PS00211">
    <property type="entry name" value="ABC_TRANSPORTER_1"/>
    <property type="match status" value="1"/>
</dbReference>
<evidence type="ECO:0000256" key="3">
    <source>
        <dbReference type="ARBA" id="ARBA00022840"/>
    </source>
</evidence>
<evidence type="ECO:0000259" key="4">
    <source>
        <dbReference type="PROSITE" id="PS50893"/>
    </source>
</evidence>
<dbReference type="SMART" id="SM00382">
    <property type="entry name" value="AAA"/>
    <property type="match status" value="1"/>
</dbReference>
<dbReference type="Pfam" id="PF13649">
    <property type="entry name" value="Methyltransf_25"/>
    <property type="match status" value="1"/>
</dbReference>
<dbReference type="GO" id="GO:0005524">
    <property type="term" value="F:ATP binding"/>
    <property type="evidence" value="ECO:0007669"/>
    <property type="project" value="UniProtKB-KW"/>
</dbReference>
<dbReference type="GO" id="GO:0016887">
    <property type="term" value="F:ATP hydrolysis activity"/>
    <property type="evidence" value="ECO:0007669"/>
    <property type="project" value="InterPro"/>
</dbReference>
<dbReference type="CDD" id="cd03214">
    <property type="entry name" value="ABC_Iron-Siderophores_B12_Hemin"/>
    <property type="match status" value="1"/>
</dbReference>
<gene>
    <name evidence="5" type="ORF">IAA83_01150</name>
</gene>
<feature type="domain" description="ABC transporter" evidence="4">
    <location>
        <begin position="2"/>
        <end position="237"/>
    </location>
</feature>
<sequence>MLNLESISFSYGDRPILDGVSLSAGPGELIFLLGANGAGKTTLFRCLLGLLDGYTGRVTLDGQDLAAWSPRQRAERIAYIPQAHHPAFAYTVLDVVLMGTNHRLGPFAAPGRKERQLAMEALSKLHMEDAAGRNFAQLSGGEQQLVLLARALAQEAKILILDEPTSALDFGNQVRVLEQIAALSWQGYTILLSCHNPQQAMLYASRVIALDGGRIVADGPPRDAVTPALLRQLYGVPARFLDTDDGVLIAPVRRSMFRWTPDMIRFMVDAEDYNGAAETLAAALRQLIPGDEICDAGCGVGGLSLALTKHFSRVIAADLSADALAALEQRRQGEQPEILHTDILSRRTDTPYASMVFCSFGQPDEILTAARRQCSGTVAVVQKANKHHAFSLDGGQRRLSPGRLAERLDALSIPYSQTEVAVDKGQPFRSLDDAVLFFHIYNRGGDASSVTAETVLPRLEQRENDTFPLYYPSPTTYIITILNAPDIPEIGGTP</sequence>
<dbReference type="InterPro" id="IPR003593">
    <property type="entry name" value="AAA+_ATPase"/>
</dbReference>
<keyword evidence="3 5" id="KW-0067">ATP-binding</keyword>
<evidence type="ECO:0000313" key="5">
    <source>
        <dbReference type="EMBL" id="HIS63962.1"/>
    </source>
</evidence>
<accession>A0A9D1F7J8</accession>
<dbReference type="Pfam" id="PF00005">
    <property type="entry name" value="ABC_tran"/>
    <property type="match status" value="1"/>
</dbReference>
<dbReference type="PANTHER" id="PTHR42734:SF19">
    <property type="entry name" value="IRON COMPOUNDS ABC TRANSPORTER, ATP-BINDING PROTEIN"/>
    <property type="match status" value="1"/>
</dbReference>
<dbReference type="Gene3D" id="3.40.50.150">
    <property type="entry name" value="Vaccinia Virus protein VP39"/>
    <property type="match status" value="1"/>
</dbReference>
<dbReference type="EMBL" id="DVJJ01000020">
    <property type="protein sequence ID" value="HIS63962.1"/>
    <property type="molecule type" value="Genomic_DNA"/>
</dbReference>
<keyword evidence="2" id="KW-0547">Nucleotide-binding</keyword>
<evidence type="ECO:0000256" key="1">
    <source>
        <dbReference type="ARBA" id="ARBA00022448"/>
    </source>
</evidence>
<dbReference type="AlphaFoldDB" id="A0A9D1F7J8"/>
<proteinExistence type="predicted"/>
<protein>
    <submittedName>
        <fullName evidence="5">ATP-binding cassette domain-containing protein</fullName>
    </submittedName>
</protein>
<dbReference type="InterPro" id="IPR017871">
    <property type="entry name" value="ABC_transporter-like_CS"/>
</dbReference>
<keyword evidence="1" id="KW-0813">Transport</keyword>
<name>A0A9D1F7J8_9FIRM</name>
<dbReference type="PANTHER" id="PTHR42734">
    <property type="entry name" value="METAL TRANSPORT SYSTEM ATP-BINDING PROTEIN TM_0124-RELATED"/>
    <property type="match status" value="1"/>
</dbReference>
<dbReference type="InterPro" id="IPR027417">
    <property type="entry name" value="P-loop_NTPase"/>
</dbReference>
<evidence type="ECO:0000256" key="2">
    <source>
        <dbReference type="ARBA" id="ARBA00022741"/>
    </source>
</evidence>
<organism evidence="5 6">
    <name type="scientific">Candidatus Avoscillospira avistercoris</name>
    <dbReference type="NCBI Taxonomy" id="2840707"/>
    <lineage>
        <taxon>Bacteria</taxon>
        <taxon>Bacillati</taxon>
        <taxon>Bacillota</taxon>
        <taxon>Clostridia</taxon>
        <taxon>Eubacteriales</taxon>
        <taxon>Oscillospiraceae</taxon>
        <taxon>Oscillospiraceae incertae sedis</taxon>
        <taxon>Candidatus Avoscillospira</taxon>
    </lineage>
</organism>
<reference evidence="5" key="1">
    <citation type="submission" date="2020-10" db="EMBL/GenBank/DDBJ databases">
        <authorList>
            <person name="Gilroy R."/>
        </authorList>
    </citation>
    <scope>NUCLEOTIDE SEQUENCE</scope>
    <source>
        <strain evidence="5">ChiBcec16-1751</strain>
    </source>
</reference>
<dbReference type="InterPro" id="IPR029063">
    <property type="entry name" value="SAM-dependent_MTases_sf"/>
</dbReference>
<reference evidence="5" key="2">
    <citation type="journal article" date="2021" name="PeerJ">
        <title>Extensive microbial diversity within the chicken gut microbiome revealed by metagenomics and culture.</title>
        <authorList>
            <person name="Gilroy R."/>
            <person name="Ravi A."/>
            <person name="Getino M."/>
            <person name="Pursley I."/>
            <person name="Horton D.L."/>
            <person name="Alikhan N.F."/>
            <person name="Baker D."/>
            <person name="Gharbi K."/>
            <person name="Hall N."/>
            <person name="Watson M."/>
            <person name="Adriaenssens E.M."/>
            <person name="Foster-Nyarko E."/>
            <person name="Jarju S."/>
            <person name="Secka A."/>
            <person name="Antonio M."/>
            <person name="Oren A."/>
            <person name="Chaudhuri R.R."/>
            <person name="La Ragione R."/>
            <person name="Hildebrand F."/>
            <person name="Pallen M.J."/>
        </authorList>
    </citation>
    <scope>NUCLEOTIDE SEQUENCE</scope>
    <source>
        <strain evidence="5">ChiBcec16-1751</strain>
    </source>
</reference>
<dbReference type="InterPro" id="IPR050153">
    <property type="entry name" value="Metal_Ion_Import_ABC"/>
</dbReference>
<dbReference type="SUPFAM" id="SSF52540">
    <property type="entry name" value="P-loop containing nucleoside triphosphate hydrolases"/>
    <property type="match status" value="1"/>
</dbReference>